<gene>
    <name evidence="1" type="ORF">RSE6_13810</name>
</gene>
<evidence type="ECO:0000313" key="1">
    <source>
        <dbReference type="EMBL" id="CZT52471.1"/>
    </source>
</evidence>
<name>A0A1E1MTS1_RHYSE</name>
<dbReference type="EMBL" id="FJVC01000598">
    <property type="protein sequence ID" value="CZT52471.1"/>
    <property type="molecule type" value="Genomic_DNA"/>
</dbReference>
<protein>
    <submittedName>
        <fullName evidence="1">Uncharacterized protein</fullName>
    </submittedName>
</protein>
<reference evidence="2" key="1">
    <citation type="submission" date="2016-03" db="EMBL/GenBank/DDBJ databases">
        <authorList>
            <person name="Guldener U."/>
        </authorList>
    </citation>
    <scope>NUCLEOTIDE SEQUENCE [LARGE SCALE GENOMIC DNA]</scope>
</reference>
<dbReference type="Proteomes" id="UP000177625">
    <property type="component" value="Unassembled WGS sequence"/>
</dbReference>
<organism evidence="1 2">
    <name type="scientific">Rhynchosporium secalis</name>
    <name type="common">Barley scald fungus</name>
    <dbReference type="NCBI Taxonomy" id="38038"/>
    <lineage>
        <taxon>Eukaryota</taxon>
        <taxon>Fungi</taxon>
        <taxon>Dikarya</taxon>
        <taxon>Ascomycota</taxon>
        <taxon>Pezizomycotina</taxon>
        <taxon>Leotiomycetes</taxon>
        <taxon>Helotiales</taxon>
        <taxon>Ploettnerulaceae</taxon>
        <taxon>Rhynchosporium</taxon>
    </lineage>
</organism>
<accession>A0A1E1MTS1</accession>
<dbReference type="AlphaFoldDB" id="A0A1E1MTS1"/>
<evidence type="ECO:0000313" key="2">
    <source>
        <dbReference type="Proteomes" id="UP000177625"/>
    </source>
</evidence>
<sequence length="101" mass="11759">MTNSRPPRARWVGGASQWDMVNHHSYTALRVRLGNRNTNYIPRQLANRDRKRDDVSLGKVRDGIVYRHRCLVDKTAYPLLFPPSPQKTFLIHNIPPKNLAR</sequence>
<proteinExistence type="predicted"/>
<keyword evidence="2" id="KW-1185">Reference proteome</keyword>